<dbReference type="Proteomes" id="UP000317519">
    <property type="component" value="Unassembled WGS sequence"/>
</dbReference>
<keyword evidence="5" id="KW-1185">Reference proteome</keyword>
<comment type="caution">
    <text evidence="4">The sequence shown here is derived from an EMBL/GenBank/DDBJ whole genome shotgun (WGS) entry which is preliminary data.</text>
</comment>
<organism evidence="4 5">
    <name type="scientific">Flavobacterium tiangeerense</name>
    <dbReference type="NCBI Taxonomy" id="459471"/>
    <lineage>
        <taxon>Bacteria</taxon>
        <taxon>Pseudomonadati</taxon>
        <taxon>Bacteroidota</taxon>
        <taxon>Flavobacteriia</taxon>
        <taxon>Flavobacteriales</taxon>
        <taxon>Flavobacteriaceae</taxon>
        <taxon>Flavobacterium</taxon>
    </lineage>
</organism>
<dbReference type="SUPFAM" id="SSF56935">
    <property type="entry name" value="Porins"/>
    <property type="match status" value="1"/>
</dbReference>
<accession>A0ABY3FLM7</accession>
<evidence type="ECO:0000256" key="1">
    <source>
        <dbReference type="ARBA" id="ARBA00004442"/>
    </source>
</evidence>
<evidence type="ECO:0000256" key="2">
    <source>
        <dbReference type="ARBA" id="ARBA00023136"/>
    </source>
</evidence>
<comment type="subcellular location">
    <subcellularLocation>
        <location evidence="1">Cell outer membrane</location>
    </subcellularLocation>
</comment>
<gene>
    <name evidence="4" type="ORF">IQ05_00832</name>
</gene>
<keyword evidence="3" id="KW-0998">Cell outer membrane</keyword>
<dbReference type="EMBL" id="VLKO01000003">
    <property type="protein sequence ID" value="TWI01257.1"/>
    <property type="molecule type" value="Genomic_DNA"/>
</dbReference>
<keyword evidence="2" id="KW-0472">Membrane</keyword>
<name>A0ABY3FLM7_9FLAO</name>
<dbReference type="Gene3D" id="2.40.170.20">
    <property type="entry name" value="TonB-dependent receptor, beta-barrel domain"/>
    <property type="match status" value="1"/>
</dbReference>
<dbReference type="Pfam" id="PF13715">
    <property type="entry name" value="CarbopepD_reg_2"/>
    <property type="match status" value="1"/>
</dbReference>
<dbReference type="SUPFAM" id="SSF49464">
    <property type="entry name" value="Carboxypeptidase regulatory domain-like"/>
    <property type="match status" value="1"/>
</dbReference>
<dbReference type="InterPro" id="IPR008969">
    <property type="entry name" value="CarboxyPept-like_regulatory"/>
</dbReference>
<reference evidence="4 5" key="1">
    <citation type="journal article" date="2015" name="Stand. Genomic Sci.">
        <title>Genomic Encyclopedia of Bacterial and Archaeal Type Strains, Phase III: the genomes of soil and plant-associated and newly described type strains.</title>
        <authorList>
            <person name="Whitman W.B."/>
            <person name="Woyke T."/>
            <person name="Klenk H.P."/>
            <person name="Zhou Y."/>
            <person name="Lilburn T.G."/>
            <person name="Beck B.J."/>
            <person name="De Vos P."/>
            <person name="Vandamme P."/>
            <person name="Eisen J.A."/>
            <person name="Garrity G."/>
            <person name="Hugenholtz P."/>
            <person name="Kyrpides N.C."/>
        </authorList>
    </citation>
    <scope>NUCLEOTIDE SEQUENCE [LARGE SCALE GENOMIC DNA]</scope>
    <source>
        <strain evidence="4 5">CGMCC 1.6847</strain>
    </source>
</reference>
<dbReference type="InterPro" id="IPR036942">
    <property type="entry name" value="Beta-barrel_TonB_sf"/>
</dbReference>
<proteinExistence type="predicted"/>
<sequence length="973" mass="109471">MILIQLLLVQWLNYYYCLFNLKLFDVEFMSKLYYLLFFIFFWSGIQAQESTGFFGKIIDSKTQNPIPFVVVSVQNTTLMQVTDKEGKFVFEGVSLGAILVLVHSQGYKDALYPLEITVGKMVDLGNISLQDDQSLDLQSSIITLMDSDFNDENSSSESTSGLLQSSRDAFLQAAAFNWGQARFRVRGLDSEHSTMMINGVTMNKVYDGRPQWGEWGGLNDALRNQEFTLGTAPSDYTFGGILGTQEINTRASIYRPGTRITFSGTNTNYNWRSMATHASGMSKKGWAYVISAGKRWAQEGYFEGTNYDSNSFFVSLEKKLRSQHALNLTAFYTPNSRAKNSPNTAEVTQLTNPRYNSYWGFQDGKKRNAREKTIEEPIFMLNHYFKVNDKTNWNTSVFYQIGTTANSTIDYQNANSPDPTYYRKMPSYYSSLYAPDQGEFSGAFTPDLENADKSKAAFLANPQLDWRSLYLANQRPILDGNGSITGYEAARSKYVLYEDQVQAETGAVTTNVSSSLSENIFMNAGASFKKMKSNNSQVLVDLLGGSYFDDIDAFYDGNQSQSDLNNPNRQVGVGDKYGYNFNFFANVLEAFTQFKFSYNKIDFYLAQQFSSTSYQREGLYKNGIYETNSFGKSYNVSFENFGFKGGLSFKISGKQVIVLNAAHATKAPTLRNTFANARLNNAIVNDIESETNSSIDASYVYRSPKLKARVTAYFSKLRNATQISFFYAEGIFDDGAGFLNTDAFVSQTLTQLNKKNIGAELSLEYQLTQTIKTTFAAAVGQYIYDNDPKVTLTNDAAATPENNAPVFDFGKASLKNYKQAGMPQRAYSLGMEYRDPKYWWISANVNYLTNTYIDVSPILRTGIFYKNPASGFNFPEATEERAAQLLQQEKFDPVTLLNIIGGKSWIIYGKNVGVFASINNVLNTTYKTGGYEQARNANFRQVNQDISSGTPSFGPKYFYGYGRTYFVNLYINL</sequence>
<evidence type="ECO:0000256" key="3">
    <source>
        <dbReference type="ARBA" id="ARBA00023237"/>
    </source>
</evidence>
<evidence type="ECO:0000313" key="4">
    <source>
        <dbReference type="EMBL" id="TWI01257.1"/>
    </source>
</evidence>
<protein>
    <submittedName>
        <fullName evidence="4">Carboxypeptidase-like protein</fullName>
    </submittedName>
</protein>
<evidence type="ECO:0000313" key="5">
    <source>
        <dbReference type="Proteomes" id="UP000317519"/>
    </source>
</evidence>
<dbReference type="Gene3D" id="2.60.40.1120">
    <property type="entry name" value="Carboxypeptidase-like, regulatory domain"/>
    <property type="match status" value="1"/>
</dbReference>